<comment type="caution">
    <text evidence="1">The sequence shown here is derived from an EMBL/GenBank/DDBJ whole genome shotgun (WGS) entry which is preliminary data.</text>
</comment>
<dbReference type="OrthoDB" id="5379420at2759"/>
<evidence type="ECO:0000313" key="1">
    <source>
        <dbReference type="EMBL" id="KAF2993738.1"/>
    </source>
</evidence>
<organism evidence="1 2">
    <name type="scientific">Curvularia kusanoi</name>
    <name type="common">Cochliobolus kusanoi</name>
    <dbReference type="NCBI Taxonomy" id="90978"/>
    <lineage>
        <taxon>Eukaryota</taxon>
        <taxon>Fungi</taxon>
        <taxon>Dikarya</taxon>
        <taxon>Ascomycota</taxon>
        <taxon>Pezizomycotina</taxon>
        <taxon>Dothideomycetes</taxon>
        <taxon>Pleosporomycetidae</taxon>
        <taxon>Pleosporales</taxon>
        <taxon>Pleosporineae</taxon>
        <taxon>Pleosporaceae</taxon>
        <taxon>Curvularia</taxon>
    </lineage>
</organism>
<name>A0A9P4T3E2_CURKU</name>
<reference evidence="1" key="1">
    <citation type="submission" date="2019-04" db="EMBL/GenBank/DDBJ databases">
        <title>Sequencing of skin fungus with MAO and IRED activity.</title>
        <authorList>
            <person name="Marsaioli A.J."/>
            <person name="Bonatto J.M.C."/>
            <person name="Reis Junior O."/>
        </authorList>
    </citation>
    <scope>NUCLEOTIDE SEQUENCE</scope>
    <source>
        <strain evidence="1">30M1</strain>
    </source>
</reference>
<sequence length="390" mass="43332">MSSSRVLARSARVVLGAADVCGVCRVRQTLLPLSRSNAFLPSAQAAASVPRAFRRNYAQKLDVKRLRADVDRKNRMGFYQLSRREKILLLEPDVAEAMYNEFVNRKDKANLSSCVKTLLTRYNTDLNSISGLAIMTFQIPDLTDSRKRAMLPPSPHKTNAAQLLQGCAQLGDPLAVKHIVTADYLATSTKNAPALARDLASHFPRKDIGRFRNQLNELKLEDGKTDDPEALTLIGLISEADNHPIAARGFYEKALQVPWVYDYSVHKRHPAQLPITPPWIALGALLAGGREAERALARPVLEKGAKQGDDPLACYIAKKLAKEWYGTAGKAGQLEAWEELAEWFEEEGGEGDERARQVRERIVEWGESVDGEFEFGEVVKRAKGRLRTSG</sequence>
<gene>
    <name evidence="1" type="ORF">E8E13_000439</name>
</gene>
<dbReference type="Proteomes" id="UP000801428">
    <property type="component" value="Unassembled WGS sequence"/>
</dbReference>
<dbReference type="AlphaFoldDB" id="A0A9P4T3E2"/>
<proteinExistence type="predicted"/>
<accession>A0A9P4T3E2</accession>
<keyword evidence="2" id="KW-1185">Reference proteome</keyword>
<protein>
    <submittedName>
        <fullName evidence="1">Uncharacterized protein</fullName>
    </submittedName>
</protein>
<dbReference type="EMBL" id="SWKU01000048">
    <property type="protein sequence ID" value="KAF2993738.1"/>
    <property type="molecule type" value="Genomic_DNA"/>
</dbReference>
<evidence type="ECO:0000313" key="2">
    <source>
        <dbReference type="Proteomes" id="UP000801428"/>
    </source>
</evidence>